<dbReference type="AlphaFoldDB" id="A0AAD9N9T6"/>
<dbReference type="PANTHER" id="PTHR11319">
    <property type="entry name" value="G PROTEIN-COUPLED RECEPTOR-RELATED"/>
    <property type="match status" value="1"/>
</dbReference>
<comment type="caution">
    <text evidence="3">The sequence shown here is derived from an EMBL/GenBank/DDBJ whole genome shotgun (WGS) entry which is preliminary data.</text>
</comment>
<evidence type="ECO:0000256" key="1">
    <source>
        <dbReference type="SAM" id="MobiDB-lite"/>
    </source>
</evidence>
<dbReference type="Proteomes" id="UP001209878">
    <property type="component" value="Unassembled WGS sequence"/>
</dbReference>
<keyword evidence="4" id="KW-1185">Reference proteome</keyword>
<protein>
    <recommendedName>
        <fullName evidence="5">Right handed beta helix domain-containing protein</fullName>
    </recommendedName>
</protein>
<evidence type="ECO:0000256" key="2">
    <source>
        <dbReference type="SAM" id="Phobius"/>
    </source>
</evidence>
<feature type="transmembrane region" description="Helical" evidence="2">
    <location>
        <begin position="649"/>
        <end position="675"/>
    </location>
</feature>
<feature type="transmembrane region" description="Helical" evidence="2">
    <location>
        <begin position="764"/>
        <end position="785"/>
    </location>
</feature>
<evidence type="ECO:0008006" key="5">
    <source>
        <dbReference type="Google" id="ProtNLM"/>
    </source>
</evidence>
<accession>A0AAD9N9T6</accession>
<dbReference type="EMBL" id="JAODUO010001526">
    <property type="protein sequence ID" value="KAK2162382.1"/>
    <property type="molecule type" value="Genomic_DNA"/>
</dbReference>
<dbReference type="SUPFAM" id="SSF51126">
    <property type="entry name" value="Pectin lyase-like"/>
    <property type="match status" value="1"/>
</dbReference>
<evidence type="ECO:0000313" key="3">
    <source>
        <dbReference type="EMBL" id="KAK2162382.1"/>
    </source>
</evidence>
<sequence length="801" mass="87291">MHAGAGMLILTHREVDVRNCTFFHNAAGVARPTRLRDVTSGTRPLKIRGSEVFVESTCCNGDISLIGKGGAIRVQDGTLTIRDCHFKNNTASVLGGAIFVDRNSKLRLRNAYMEGTADVHRSSQQGDIVFSYGDVDIRGGHLVAHSASDHVSLLQHRGDRWSIAVYDVSVRCPRGHKLRTTNTSALRILNEVGLKRSVQLDQLSYFCESCPRYKYSLDRGFLRYQQEVGVREYFTLMINGDSPPARHSGLYELHSLCPKGYCCPAPGCPSYDVCAPHRRDRLCGACTDGYTKSLFSAACVTDTICGHVWLWTTMIMSGIVCALLLVFHDDLYTFLSSSATWTPQRHSASDGFVDIRSTVVGGKSGDLVTQPETTNGDNGAGCKTYEYTTVARNHEPQPGCSTAPAESPGHEASAKAAAPVDDLSGSVLFVVLVYFYQDASLLHVASTDDVSDGVSQVARLPRALRLLADFRRAVADFFATVCLLPRLSTVQTLVARAALPAGVLFVVVLLLLVCCGCRRRARRCLRRRLGVAAVLTFLFTYQRLAHMALTLLNCVSVGADSVLFVDGSVTCLRPWQYAVIGYVLGCVVPFCGVLLLAPSLLADDTVSAPQFICACAFPLPFVVYWTYIHLQRRMSPRHEQPPASDKPRAIAAVLHAPFRPGCGAWAGVVVVRRLALVALSAFLNNPLIRMFSMLVTIILSLLTLAHARPYRNRRANVVDGATVSALFVVSLINLVRAGFDTAEYQPRGPNRVLMTALDGLEDAFVFWLPSVAVACFTAALSLKLLMLGLLRMRSMGAASSN</sequence>
<organism evidence="3 4">
    <name type="scientific">Ridgeia piscesae</name>
    <name type="common">Tubeworm</name>
    <dbReference type="NCBI Taxonomy" id="27915"/>
    <lineage>
        <taxon>Eukaryota</taxon>
        <taxon>Metazoa</taxon>
        <taxon>Spiralia</taxon>
        <taxon>Lophotrochozoa</taxon>
        <taxon>Annelida</taxon>
        <taxon>Polychaeta</taxon>
        <taxon>Sedentaria</taxon>
        <taxon>Canalipalpata</taxon>
        <taxon>Sabellida</taxon>
        <taxon>Siboglinidae</taxon>
        <taxon>Ridgeia</taxon>
    </lineage>
</organism>
<dbReference type="PANTHER" id="PTHR11319:SF35">
    <property type="entry name" value="OUTER MEMBRANE PROTEIN PMPC-RELATED"/>
    <property type="match status" value="1"/>
</dbReference>
<feature type="transmembrane region" description="Helical" evidence="2">
    <location>
        <begin position="687"/>
        <end position="705"/>
    </location>
</feature>
<evidence type="ECO:0000313" key="4">
    <source>
        <dbReference type="Proteomes" id="UP001209878"/>
    </source>
</evidence>
<reference evidence="3" key="1">
    <citation type="journal article" date="2023" name="Mol. Biol. Evol.">
        <title>Third-Generation Sequencing Reveals the Adaptive Role of the Epigenome in Three Deep-Sea Polychaetes.</title>
        <authorList>
            <person name="Perez M."/>
            <person name="Aroh O."/>
            <person name="Sun Y."/>
            <person name="Lan Y."/>
            <person name="Juniper S.K."/>
            <person name="Young C.R."/>
            <person name="Angers B."/>
            <person name="Qian P.Y."/>
        </authorList>
    </citation>
    <scope>NUCLEOTIDE SEQUENCE</scope>
    <source>
        <strain evidence="3">R07B-5</strain>
    </source>
</reference>
<feature type="transmembrane region" description="Helical" evidence="2">
    <location>
        <begin position="717"/>
        <end position="739"/>
    </location>
</feature>
<keyword evidence="2" id="KW-1133">Transmembrane helix</keyword>
<keyword evidence="2" id="KW-0812">Transmembrane</keyword>
<dbReference type="InterPro" id="IPR011050">
    <property type="entry name" value="Pectin_lyase_fold/virulence"/>
</dbReference>
<gene>
    <name evidence="3" type="ORF">NP493_1526g00001</name>
</gene>
<name>A0AAD9N9T6_RIDPI</name>
<feature type="region of interest" description="Disordered" evidence="1">
    <location>
        <begin position="393"/>
        <end position="414"/>
    </location>
</feature>
<proteinExistence type="predicted"/>
<feature type="transmembrane region" description="Helical" evidence="2">
    <location>
        <begin position="608"/>
        <end position="628"/>
    </location>
</feature>
<feature type="transmembrane region" description="Helical" evidence="2">
    <location>
        <begin position="577"/>
        <end position="602"/>
    </location>
</feature>
<feature type="transmembrane region" description="Helical" evidence="2">
    <location>
        <begin position="493"/>
        <end position="513"/>
    </location>
</feature>
<keyword evidence="2" id="KW-0472">Membrane</keyword>